<dbReference type="RefSeq" id="WP_038743094.1">
    <property type="nucleotide sequence ID" value="NZ_CP013424.1"/>
</dbReference>
<reference evidence="8 9" key="1">
    <citation type="submission" date="2015-11" db="EMBL/GenBank/DDBJ databases">
        <authorList>
            <person name="Sahl J."/>
            <person name="Wagner D."/>
            <person name="Keim P."/>
        </authorList>
    </citation>
    <scope>NUCLEOTIDE SEQUENCE [LARGE SCALE GENOMIC DNA]</scope>
    <source>
        <strain evidence="8 9">BDU18</strain>
    </source>
</reference>
<gene>
    <name evidence="8" type="ORF">WS72_09905</name>
</gene>
<accession>A0ABR5TDT1</accession>
<evidence type="ECO:0000256" key="1">
    <source>
        <dbReference type="ARBA" id="ARBA00004651"/>
    </source>
</evidence>
<dbReference type="PANTHER" id="PTHR35007:SF1">
    <property type="entry name" value="PILUS ASSEMBLY PROTEIN"/>
    <property type="match status" value="1"/>
</dbReference>
<evidence type="ECO:0000259" key="7">
    <source>
        <dbReference type="Pfam" id="PF00482"/>
    </source>
</evidence>
<evidence type="ECO:0000256" key="6">
    <source>
        <dbReference type="SAM" id="Phobius"/>
    </source>
</evidence>
<dbReference type="Pfam" id="PF00482">
    <property type="entry name" value="T2SSF"/>
    <property type="match status" value="1"/>
</dbReference>
<feature type="transmembrane region" description="Helical" evidence="6">
    <location>
        <begin position="122"/>
        <end position="140"/>
    </location>
</feature>
<feature type="domain" description="Type II secretion system protein GspF" evidence="7">
    <location>
        <begin position="159"/>
        <end position="283"/>
    </location>
</feature>
<evidence type="ECO:0000256" key="3">
    <source>
        <dbReference type="ARBA" id="ARBA00022692"/>
    </source>
</evidence>
<keyword evidence="4 6" id="KW-1133">Transmembrane helix</keyword>
<dbReference type="Proteomes" id="UP000070255">
    <property type="component" value="Unassembled WGS sequence"/>
</dbReference>
<evidence type="ECO:0000256" key="4">
    <source>
        <dbReference type="ARBA" id="ARBA00022989"/>
    </source>
</evidence>
<keyword evidence="2" id="KW-1003">Cell membrane</keyword>
<evidence type="ECO:0000313" key="8">
    <source>
        <dbReference type="EMBL" id="KWZ43145.1"/>
    </source>
</evidence>
<name>A0ABR5TDT1_9BURK</name>
<evidence type="ECO:0000256" key="5">
    <source>
        <dbReference type="ARBA" id="ARBA00023136"/>
    </source>
</evidence>
<proteinExistence type="predicted"/>
<evidence type="ECO:0000256" key="2">
    <source>
        <dbReference type="ARBA" id="ARBA00022475"/>
    </source>
</evidence>
<feature type="transmembrane region" description="Helical" evidence="6">
    <location>
        <begin position="98"/>
        <end position="116"/>
    </location>
</feature>
<dbReference type="Gene3D" id="1.20.81.30">
    <property type="entry name" value="Type II secretion system (T2SS), domain F"/>
    <property type="match status" value="1"/>
</dbReference>
<dbReference type="InterPro" id="IPR018076">
    <property type="entry name" value="T2SS_GspF_dom"/>
</dbReference>
<evidence type="ECO:0000313" key="9">
    <source>
        <dbReference type="Proteomes" id="UP000070255"/>
    </source>
</evidence>
<keyword evidence="9" id="KW-1185">Reference proteome</keyword>
<protein>
    <submittedName>
        <fullName evidence="8">Pilus assembly protein</fullName>
    </submittedName>
</protein>
<dbReference type="EMBL" id="LNJQ01000001">
    <property type="protein sequence ID" value="KWZ43145.1"/>
    <property type="molecule type" value="Genomic_DNA"/>
</dbReference>
<sequence>MSAADVVAVGAFFAIVVAGFIARALRDLARRRPAARVRSRVDALRDPRAAARPAQAARVGLQLFTRTHGDGDDGVLRAWLRARGERVRTAAGSGGMRAIAIAAALAALAGFIGASLAGAAPWLRVAIAASLAAGAARAVYRILIARFKQRFLAVFPDTLDLIIRAVRAGIPVAQAIGTAGRESEEPVRATFRAMGDALHVGADLKDVLERQAERLQLADFSFFGVCLVLQRETGGNLTETLENLSGIIRTRRDIRMKTRALTAEGRIASKIIAAVPFAIAAFLFVVNRPYVALLFDTRAGHKMLILAAVLLTIGLAMIRKIANLDTSR</sequence>
<feature type="transmembrane region" description="Helical" evidence="6">
    <location>
        <begin position="267"/>
        <end position="287"/>
    </location>
</feature>
<dbReference type="InterPro" id="IPR042094">
    <property type="entry name" value="T2SS_GspF_sf"/>
</dbReference>
<organism evidence="8 9">
    <name type="scientific">Burkholderia savannae</name>
    <dbReference type="NCBI Taxonomy" id="1637837"/>
    <lineage>
        <taxon>Bacteria</taxon>
        <taxon>Pseudomonadati</taxon>
        <taxon>Pseudomonadota</taxon>
        <taxon>Betaproteobacteria</taxon>
        <taxon>Burkholderiales</taxon>
        <taxon>Burkholderiaceae</taxon>
        <taxon>Burkholderia</taxon>
        <taxon>pseudomallei group</taxon>
    </lineage>
</organism>
<comment type="caution">
    <text evidence="8">The sequence shown here is derived from an EMBL/GenBank/DDBJ whole genome shotgun (WGS) entry which is preliminary data.</text>
</comment>
<feature type="transmembrane region" description="Helical" evidence="6">
    <location>
        <begin position="6"/>
        <end position="25"/>
    </location>
</feature>
<keyword evidence="5 6" id="KW-0472">Membrane</keyword>
<keyword evidence="3 6" id="KW-0812">Transmembrane</keyword>
<comment type="subcellular location">
    <subcellularLocation>
        <location evidence="1">Cell membrane</location>
        <topology evidence="1">Multi-pass membrane protein</topology>
    </subcellularLocation>
</comment>
<feature type="transmembrane region" description="Helical" evidence="6">
    <location>
        <begin position="299"/>
        <end position="318"/>
    </location>
</feature>
<dbReference type="PANTHER" id="PTHR35007">
    <property type="entry name" value="INTEGRAL MEMBRANE PROTEIN-RELATED"/>
    <property type="match status" value="1"/>
</dbReference>